<geneLocation type="plasmid" evidence="1 2">
    <name>pYekat-1-lp70</name>
</geneLocation>
<reference evidence="1" key="1">
    <citation type="submission" date="2022-12" db="EMBL/GenBank/DDBJ databases">
        <title>Whole genome sequencing of Borrelia miyamotoi strains isolated at the Russian territory.</title>
        <authorList>
            <person name="Kuleshov K.V."/>
            <person name="Platonov A.E."/>
            <person name="Goptar I.A."/>
            <person name="Shipulin G.A."/>
            <person name="Markelov M.L."/>
            <person name="Koetsveld J."/>
            <person name="Kolyasnikova N.M."/>
            <person name="Sarksyan D.S."/>
            <person name="Toporkova M.G."/>
            <person name="Hovius J.W."/>
        </authorList>
    </citation>
    <scope>NUCLEOTIDE SEQUENCE</scope>
    <source>
        <strain evidence="1">Yekat-1</strain>
    </source>
</reference>
<keyword evidence="2" id="KW-1185">Reference proteome</keyword>
<proteinExistence type="predicted"/>
<evidence type="ECO:0000313" key="2">
    <source>
        <dbReference type="Proteomes" id="UP000230633"/>
    </source>
</evidence>
<protein>
    <submittedName>
        <fullName evidence="1">Uncharacterized protein</fullName>
    </submittedName>
</protein>
<dbReference type="Proteomes" id="UP000230633">
    <property type="component" value="Plasmid pYekat-1-lp70"/>
</dbReference>
<name>A0ABY7VLR3_9SPIR</name>
<dbReference type="RefSeq" id="WP_271371757.1">
    <property type="nucleotide sequence ID" value="NZ_CP024207.2"/>
</dbReference>
<evidence type="ECO:0000313" key="1">
    <source>
        <dbReference type="EMBL" id="WDE71654.1"/>
    </source>
</evidence>
<gene>
    <name evidence="1" type="ORF">CNO13_06600</name>
</gene>
<accession>A0ABY7VLR3</accession>
<keyword evidence="1" id="KW-0614">Plasmid</keyword>
<dbReference type="EMBL" id="CP024335">
    <property type="protein sequence ID" value="WDE71654.1"/>
    <property type="molecule type" value="Genomic_DNA"/>
</dbReference>
<organism evidence="1 2">
    <name type="scientific">Borrelia miyamotoi</name>
    <dbReference type="NCBI Taxonomy" id="47466"/>
    <lineage>
        <taxon>Bacteria</taxon>
        <taxon>Pseudomonadati</taxon>
        <taxon>Spirochaetota</taxon>
        <taxon>Spirochaetia</taxon>
        <taxon>Spirochaetales</taxon>
        <taxon>Borreliaceae</taxon>
        <taxon>Borrelia</taxon>
    </lineage>
</organism>
<sequence length="77" mass="9258">MLVRSFETETQVNRLKNQIEIEKNIESKKWICVIKCFLSLNLYLILVNMENKFWIYTRAVCFLLNTKENINTNMVLI</sequence>